<evidence type="ECO:0000256" key="4">
    <source>
        <dbReference type="PROSITE-ProRule" id="PRU00134"/>
    </source>
</evidence>
<dbReference type="OrthoDB" id="2840262at2759"/>
<dbReference type="AlphaFoldDB" id="A0A9P5Z578"/>
<protein>
    <recommendedName>
        <fullName evidence="5">MYND-type domain-containing protein</fullName>
    </recommendedName>
</protein>
<evidence type="ECO:0000256" key="1">
    <source>
        <dbReference type="ARBA" id="ARBA00022723"/>
    </source>
</evidence>
<keyword evidence="2 4" id="KW-0863">Zinc-finger</keyword>
<organism evidence="6 7">
    <name type="scientific">Pholiota conissans</name>
    <dbReference type="NCBI Taxonomy" id="109636"/>
    <lineage>
        <taxon>Eukaryota</taxon>
        <taxon>Fungi</taxon>
        <taxon>Dikarya</taxon>
        <taxon>Basidiomycota</taxon>
        <taxon>Agaricomycotina</taxon>
        <taxon>Agaricomycetes</taxon>
        <taxon>Agaricomycetidae</taxon>
        <taxon>Agaricales</taxon>
        <taxon>Agaricineae</taxon>
        <taxon>Strophariaceae</taxon>
        <taxon>Pholiota</taxon>
    </lineage>
</organism>
<dbReference type="Proteomes" id="UP000807469">
    <property type="component" value="Unassembled WGS sequence"/>
</dbReference>
<dbReference type="InterPro" id="IPR002893">
    <property type="entry name" value="Znf_MYND"/>
</dbReference>
<comment type="caution">
    <text evidence="6">The sequence shown here is derived from an EMBL/GenBank/DDBJ whole genome shotgun (WGS) entry which is preliminary data.</text>
</comment>
<dbReference type="SUPFAM" id="SSF144232">
    <property type="entry name" value="HIT/MYND zinc finger-like"/>
    <property type="match status" value="1"/>
</dbReference>
<sequence>MQLCGHCKAPCKRRCTLCESAYFCSPEHFRAEWPVHKLECYVKPPKDAMPSSGLHRGKVTGILFAEDADEPRMVQLNTLSGYTQKLQTWETINMHPYLPDNEKNSTRRCNNGSHVRNLLQEVFL</sequence>
<keyword evidence="1" id="KW-0479">Metal-binding</keyword>
<evidence type="ECO:0000259" key="5">
    <source>
        <dbReference type="PROSITE" id="PS50865"/>
    </source>
</evidence>
<dbReference type="EMBL" id="MU155208">
    <property type="protein sequence ID" value="KAF9479671.1"/>
    <property type="molecule type" value="Genomic_DNA"/>
</dbReference>
<evidence type="ECO:0000256" key="2">
    <source>
        <dbReference type="ARBA" id="ARBA00022771"/>
    </source>
</evidence>
<proteinExistence type="predicted"/>
<dbReference type="Pfam" id="PF01753">
    <property type="entry name" value="zf-MYND"/>
    <property type="match status" value="1"/>
</dbReference>
<accession>A0A9P5Z578</accession>
<reference evidence="6" key="1">
    <citation type="submission" date="2020-11" db="EMBL/GenBank/DDBJ databases">
        <authorList>
            <consortium name="DOE Joint Genome Institute"/>
            <person name="Ahrendt S."/>
            <person name="Riley R."/>
            <person name="Andreopoulos W."/>
            <person name="Labutti K."/>
            <person name="Pangilinan J."/>
            <person name="Ruiz-Duenas F.J."/>
            <person name="Barrasa J.M."/>
            <person name="Sanchez-Garcia M."/>
            <person name="Camarero S."/>
            <person name="Miyauchi S."/>
            <person name="Serrano A."/>
            <person name="Linde D."/>
            <person name="Babiker R."/>
            <person name="Drula E."/>
            <person name="Ayuso-Fernandez I."/>
            <person name="Pacheco R."/>
            <person name="Padilla G."/>
            <person name="Ferreira P."/>
            <person name="Barriuso J."/>
            <person name="Kellner H."/>
            <person name="Castanera R."/>
            <person name="Alfaro M."/>
            <person name="Ramirez L."/>
            <person name="Pisabarro A.G."/>
            <person name="Kuo A."/>
            <person name="Tritt A."/>
            <person name="Lipzen A."/>
            <person name="He G."/>
            <person name="Yan M."/>
            <person name="Ng V."/>
            <person name="Cullen D."/>
            <person name="Martin F."/>
            <person name="Rosso M.-N."/>
            <person name="Henrissat B."/>
            <person name="Hibbett D."/>
            <person name="Martinez A.T."/>
            <person name="Grigoriev I.V."/>
        </authorList>
    </citation>
    <scope>NUCLEOTIDE SEQUENCE</scope>
    <source>
        <strain evidence="6">CIRM-BRFM 674</strain>
    </source>
</reference>
<dbReference type="PROSITE" id="PS01360">
    <property type="entry name" value="ZF_MYND_1"/>
    <property type="match status" value="1"/>
</dbReference>
<keyword evidence="3" id="KW-0862">Zinc</keyword>
<gene>
    <name evidence="6" type="ORF">BDN70DRAFT_806660</name>
</gene>
<keyword evidence="7" id="KW-1185">Reference proteome</keyword>
<evidence type="ECO:0000313" key="7">
    <source>
        <dbReference type="Proteomes" id="UP000807469"/>
    </source>
</evidence>
<dbReference type="Gene3D" id="6.10.140.2220">
    <property type="match status" value="1"/>
</dbReference>
<name>A0A9P5Z578_9AGAR</name>
<dbReference type="GO" id="GO:0008270">
    <property type="term" value="F:zinc ion binding"/>
    <property type="evidence" value="ECO:0007669"/>
    <property type="project" value="UniProtKB-KW"/>
</dbReference>
<evidence type="ECO:0000256" key="3">
    <source>
        <dbReference type="ARBA" id="ARBA00022833"/>
    </source>
</evidence>
<feature type="domain" description="MYND-type" evidence="5">
    <location>
        <begin position="4"/>
        <end position="40"/>
    </location>
</feature>
<evidence type="ECO:0000313" key="6">
    <source>
        <dbReference type="EMBL" id="KAF9479671.1"/>
    </source>
</evidence>
<dbReference type="PROSITE" id="PS50865">
    <property type="entry name" value="ZF_MYND_2"/>
    <property type="match status" value="1"/>
</dbReference>